<dbReference type="RefSeq" id="WP_074728920.1">
    <property type="nucleotide sequence ID" value="NZ_FNQS01000009.1"/>
</dbReference>
<dbReference type="SUPFAM" id="SSF69279">
    <property type="entry name" value="Phage tail proteins"/>
    <property type="match status" value="1"/>
</dbReference>
<evidence type="ECO:0000256" key="1">
    <source>
        <dbReference type="SAM" id="MobiDB-lite"/>
    </source>
</evidence>
<dbReference type="PANTHER" id="PTHR35862">
    <property type="entry name" value="FELS-2 PROPHAGE PROTEIN"/>
    <property type="match status" value="1"/>
</dbReference>
<dbReference type="Gene3D" id="2.30.110.50">
    <property type="match status" value="1"/>
</dbReference>
<dbReference type="Proteomes" id="UP000187280">
    <property type="component" value="Unassembled WGS sequence"/>
</dbReference>
<accession>A0A1H4EAS9</accession>
<evidence type="ECO:0008006" key="4">
    <source>
        <dbReference type="Google" id="ProtNLM"/>
    </source>
</evidence>
<sequence length="380" mass="41439">MATLIAQQAASTANREVPQPIFTLWYLQKDITNDIAPYVTRLSYTDSIKNESDTLEVELDDTDGRWIDAWYPGKGDTLSLKLGYRGDALRDCGTFSIDEIDVRSPPSTVSMRGVATSVKTALRTKSSRGFEGTTLAAIANRIAKKHKLTLVGSIAPIRFDRITQYAETDVAFLRRLASEYGYAVKVTNTQLIFSHLGALRSQEPVKTLTRNDVASFSVRDTINQVYEGAKIKHQNPAKKQLVTYKADGTQSTDDSETSADTLNVNSRTTDKDTAEAKANAALDQHNEQQESGQLTVMGATSLVAGNKISLSGFGRFSGNWLLNQVRHSLTRDGGYVSELEIVRGPVTKGARTATTGQSNTLSVYHPDGSTTQTTKKEGAS</sequence>
<dbReference type="Gene3D" id="4.10.220.110">
    <property type="match status" value="1"/>
</dbReference>
<proteinExistence type="predicted"/>
<evidence type="ECO:0000313" key="2">
    <source>
        <dbReference type="EMBL" id="SEA81402.1"/>
    </source>
</evidence>
<dbReference type="STRING" id="71657.SAMN02982996_02552"/>
<dbReference type="GeneID" id="97765406"/>
<dbReference type="AlphaFoldDB" id="A0A1H4EAS9"/>
<dbReference type="Pfam" id="PF05954">
    <property type="entry name" value="Phage_GPD"/>
    <property type="match status" value="1"/>
</dbReference>
<gene>
    <name evidence="2" type="ORF">SAMN02982996_02552</name>
</gene>
<dbReference type="eggNOG" id="COG3500">
    <property type="taxonomic scope" value="Bacteria"/>
</dbReference>
<dbReference type="EMBL" id="FNQS01000009">
    <property type="protein sequence ID" value="SEA81402.1"/>
    <property type="molecule type" value="Genomic_DNA"/>
</dbReference>
<dbReference type="PANTHER" id="PTHR35862:SF1">
    <property type="entry name" value="FELS-2 PROPHAGE PROTEIN"/>
    <property type="match status" value="1"/>
</dbReference>
<dbReference type="Gene3D" id="3.55.50.10">
    <property type="entry name" value="Baseplate protein-like domains"/>
    <property type="match status" value="1"/>
</dbReference>
<feature type="region of interest" description="Disordered" evidence="1">
    <location>
        <begin position="246"/>
        <end position="291"/>
    </location>
</feature>
<evidence type="ECO:0000313" key="3">
    <source>
        <dbReference type="Proteomes" id="UP000187280"/>
    </source>
</evidence>
<protein>
    <recommendedName>
        <fullName evidence="4">Phage protein D</fullName>
    </recommendedName>
</protein>
<keyword evidence="3" id="KW-1185">Reference proteome</keyword>
<feature type="compositionally biased region" description="Polar residues" evidence="1">
    <location>
        <begin position="248"/>
        <end position="267"/>
    </location>
</feature>
<name>A0A1H4EAS9_9GAMM</name>
<feature type="region of interest" description="Disordered" evidence="1">
    <location>
        <begin position="349"/>
        <end position="380"/>
    </location>
</feature>
<reference evidence="2 3" key="1">
    <citation type="submission" date="2016-10" db="EMBL/GenBank/DDBJ databases">
        <authorList>
            <person name="de Groot N.N."/>
        </authorList>
    </citation>
    <scope>NUCLEOTIDE SEQUENCE [LARGE SCALE GENOMIC DNA]</scope>
    <source>
        <strain evidence="2 3">ATCC 29281</strain>
    </source>
</reference>
<organism evidence="2 3">
    <name type="scientific">Lonsdalea quercina</name>
    <dbReference type="NCBI Taxonomy" id="71657"/>
    <lineage>
        <taxon>Bacteria</taxon>
        <taxon>Pseudomonadati</taxon>
        <taxon>Pseudomonadota</taxon>
        <taxon>Gammaproteobacteria</taxon>
        <taxon>Enterobacterales</taxon>
        <taxon>Pectobacteriaceae</taxon>
        <taxon>Lonsdalea</taxon>
    </lineage>
</organism>
<feature type="compositionally biased region" description="Polar residues" evidence="1">
    <location>
        <begin position="352"/>
        <end position="373"/>
    </location>
</feature>
<dbReference type="InterPro" id="IPR052726">
    <property type="entry name" value="Phage_Baseplate_Hub"/>
</dbReference>